<dbReference type="Proteomes" id="UP000265703">
    <property type="component" value="Unassembled WGS sequence"/>
</dbReference>
<dbReference type="AlphaFoldDB" id="A0A397TLU2"/>
<sequence length="557" mass="64904">MWYQLLITENEDAKYCDEEGVKPLGDFIVDLPDTHLGKDRKVYFELCFGEMEIQAYAKNGFSFAHISNPVVATNDEWPEQDQTSTSVAPKYDNDNSENVEYWDQMEKLKTNTVLKYDDIFENVEYWGFPALTKISKQKEENLVELFKLHLCDKKPDEPFLPEKLTYKKVITDYFNEMVKKTVTTRWPGIEYNYQVLFVLAVPAEFPENSKVTLRESEAAAIYCLDTIETKIQDYIGKSFLVVDCGGGTVDLTIRKLLKFIKFLETKIGNSAIDNFKKDHYGQYQLLIHEFCRNVKLPFTGIEEDYKNYELDIKRKFPSLKKYINNDNKLKIKFTFEDVKKMFDPVISEVIKLIREQLDHDETCSTMFLVGGFSESKYLQKRIEEEFINNRIKHILVPQKPIAAVARGAVKYGINKKFIKNRVLKYTYGRSTLRPYDESIDPPERKRESGHVLVFKSLAKKGTIVEVDQKFSQTSHPENSDQSAMWYQILITENEDAKYCDEEGVKPLGDFIIDLPDTHLGKDRKVYFELCFGEMEIQAYAKNVNNGLNYKTTFNYSN</sequence>
<dbReference type="EMBL" id="QKYT01000023">
    <property type="protein sequence ID" value="RIA97896.1"/>
    <property type="molecule type" value="Genomic_DNA"/>
</dbReference>
<comment type="caution">
    <text evidence="1">The sequence shown here is derived from an EMBL/GenBank/DDBJ whole genome shotgun (WGS) entry which is preliminary data.</text>
</comment>
<keyword evidence="2" id="KW-1185">Reference proteome</keyword>
<dbReference type="PANTHER" id="PTHR14187">
    <property type="entry name" value="ALPHA KINASE/ELONGATION FACTOR 2 KINASE"/>
    <property type="match status" value="1"/>
</dbReference>
<dbReference type="SUPFAM" id="SSF53067">
    <property type="entry name" value="Actin-like ATPase domain"/>
    <property type="match status" value="1"/>
</dbReference>
<dbReference type="Gene3D" id="3.30.420.40">
    <property type="match status" value="2"/>
</dbReference>
<name>A0A397TLU2_9GLOM</name>
<evidence type="ECO:0000313" key="1">
    <source>
        <dbReference type="EMBL" id="RIA97896.1"/>
    </source>
</evidence>
<evidence type="ECO:0000313" key="2">
    <source>
        <dbReference type="Proteomes" id="UP000265703"/>
    </source>
</evidence>
<accession>A0A397TLU2</accession>
<proteinExistence type="predicted"/>
<dbReference type="InterPro" id="IPR043129">
    <property type="entry name" value="ATPase_NBD"/>
</dbReference>
<dbReference type="PANTHER" id="PTHR14187:SF5">
    <property type="entry name" value="HEAT SHOCK 70 KDA PROTEIN 12A"/>
    <property type="match status" value="1"/>
</dbReference>
<protein>
    <recommendedName>
        <fullName evidence="3">Actin-like ATPase domain-containing protein</fullName>
    </recommendedName>
</protein>
<organism evidence="1 2">
    <name type="scientific">Glomus cerebriforme</name>
    <dbReference type="NCBI Taxonomy" id="658196"/>
    <lineage>
        <taxon>Eukaryota</taxon>
        <taxon>Fungi</taxon>
        <taxon>Fungi incertae sedis</taxon>
        <taxon>Mucoromycota</taxon>
        <taxon>Glomeromycotina</taxon>
        <taxon>Glomeromycetes</taxon>
        <taxon>Glomerales</taxon>
        <taxon>Glomeraceae</taxon>
        <taxon>Glomus</taxon>
    </lineage>
</organism>
<reference evidence="1 2" key="1">
    <citation type="submission" date="2018-06" db="EMBL/GenBank/DDBJ databases">
        <title>Comparative genomics reveals the genomic features of Rhizophagus irregularis, R. cerebriforme, R. diaphanum and Gigaspora rosea, and their symbiotic lifestyle signature.</title>
        <authorList>
            <person name="Morin E."/>
            <person name="San Clemente H."/>
            <person name="Chen E.C.H."/>
            <person name="De La Providencia I."/>
            <person name="Hainaut M."/>
            <person name="Kuo A."/>
            <person name="Kohler A."/>
            <person name="Murat C."/>
            <person name="Tang N."/>
            <person name="Roy S."/>
            <person name="Loubradou J."/>
            <person name="Henrissat B."/>
            <person name="Grigoriev I.V."/>
            <person name="Corradi N."/>
            <person name="Roux C."/>
            <person name="Martin F.M."/>
        </authorList>
    </citation>
    <scope>NUCLEOTIDE SEQUENCE [LARGE SCALE GENOMIC DNA]</scope>
    <source>
        <strain evidence="1 2">DAOM 227022</strain>
    </source>
</reference>
<dbReference type="STRING" id="658196.A0A397TLU2"/>
<dbReference type="OrthoDB" id="2963168at2759"/>
<gene>
    <name evidence="1" type="ORF">C1645_813429</name>
</gene>
<evidence type="ECO:0008006" key="3">
    <source>
        <dbReference type="Google" id="ProtNLM"/>
    </source>
</evidence>